<accession>A0A3N4K854</accession>
<organism evidence="1 2">
    <name type="scientific">Morchella conica CCBAS932</name>
    <dbReference type="NCBI Taxonomy" id="1392247"/>
    <lineage>
        <taxon>Eukaryota</taxon>
        <taxon>Fungi</taxon>
        <taxon>Dikarya</taxon>
        <taxon>Ascomycota</taxon>
        <taxon>Pezizomycotina</taxon>
        <taxon>Pezizomycetes</taxon>
        <taxon>Pezizales</taxon>
        <taxon>Morchellaceae</taxon>
        <taxon>Morchella</taxon>
    </lineage>
</organism>
<name>A0A3N4K854_9PEZI</name>
<gene>
    <name evidence="1" type="ORF">P167DRAFT_580314</name>
</gene>
<evidence type="ECO:0000313" key="2">
    <source>
        <dbReference type="Proteomes" id="UP000277580"/>
    </source>
</evidence>
<protein>
    <recommendedName>
        <fullName evidence="3">DDE Tnp4 domain-containing protein</fullName>
    </recommendedName>
</protein>
<dbReference type="EMBL" id="ML119271">
    <property type="protein sequence ID" value="RPB06593.1"/>
    <property type="molecule type" value="Genomic_DNA"/>
</dbReference>
<evidence type="ECO:0000313" key="1">
    <source>
        <dbReference type="EMBL" id="RPB06593.1"/>
    </source>
</evidence>
<evidence type="ECO:0008006" key="3">
    <source>
        <dbReference type="Google" id="ProtNLM"/>
    </source>
</evidence>
<sequence length="269" mass="30804">MPRISQKRELLNALYQSKESNQLLDLFEPLFTASAIPTPTLFQQLNKDEPLDFSDLDSSSSSDTDADLDSDPELELDSITFQSHWHSLEDSEMKEDMIETLNAQRYWLSRSTHLSNPVTLESWFHQPLLSNRRVFRSIFRMDRNSFEKLASEIESHSVFAIGLRGPKQKAVQYQLAVFLYKLGGAGNTYTQTGLSVGAGEGTVLLYIRRVMKAIRSLKMRYIKWPTHEERNRHKARVRTASLGVFPNYVGFVDGTYVVLKYAPVTDCLQ</sequence>
<dbReference type="Proteomes" id="UP000277580">
    <property type="component" value="Unassembled WGS sequence"/>
</dbReference>
<reference evidence="1 2" key="1">
    <citation type="journal article" date="2018" name="Nat. Ecol. Evol.">
        <title>Pezizomycetes genomes reveal the molecular basis of ectomycorrhizal truffle lifestyle.</title>
        <authorList>
            <person name="Murat C."/>
            <person name="Payen T."/>
            <person name="Noel B."/>
            <person name="Kuo A."/>
            <person name="Morin E."/>
            <person name="Chen J."/>
            <person name="Kohler A."/>
            <person name="Krizsan K."/>
            <person name="Balestrini R."/>
            <person name="Da Silva C."/>
            <person name="Montanini B."/>
            <person name="Hainaut M."/>
            <person name="Levati E."/>
            <person name="Barry K.W."/>
            <person name="Belfiori B."/>
            <person name="Cichocki N."/>
            <person name="Clum A."/>
            <person name="Dockter R.B."/>
            <person name="Fauchery L."/>
            <person name="Guy J."/>
            <person name="Iotti M."/>
            <person name="Le Tacon F."/>
            <person name="Lindquist E.A."/>
            <person name="Lipzen A."/>
            <person name="Malagnac F."/>
            <person name="Mello A."/>
            <person name="Molinier V."/>
            <person name="Miyauchi S."/>
            <person name="Poulain J."/>
            <person name="Riccioni C."/>
            <person name="Rubini A."/>
            <person name="Sitrit Y."/>
            <person name="Splivallo R."/>
            <person name="Traeger S."/>
            <person name="Wang M."/>
            <person name="Zifcakova L."/>
            <person name="Wipf D."/>
            <person name="Zambonelli A."/>
            <person name="Paolocci F."/>
            <person name="Nowrousian M."/>
            <person name="Ottonello S."/>
            <person name="Baldrian P."/>
            <person name="Spatafora J.W."/>
            <person name="Henrissat B."/>
            <person name="Nagy L.G."/>
            <person name="Aury J.M."/>
            <person name="Wincker P."/>
            <person name="Grigoriev I.V."/>
            <person name="Bonfante P."/>
            <person name="Martin F.M."/>
        </authorList>
    </citation>
    <scope>NUCLEOTIDE SEQUENCE [LARGE SCALE GENOMIC DNA]</scope>
    <source>
        <strain evidence="1 2">CCBAS932</strain>
    </source>
</reference>
<keyword evidence="2" id="KW-1185">Reference proteome</keyword>
<dbReference type="OrthoDB" id="5340790at2759"/>
<dbReference type="InParanoid" id="A0A3N4K854"/>
<dbReference type="STRING" id="1392247.A0A3N4K854"/>
<proteinExistence type="predicted"/>
<dbReference type="AlphaFoldDB" id="A0A3N4K854"/>